<dbReference type="EMBL" id="BDGX01000021">
    <property type="protein sequence ID" value="GAV50205.1"/>
    <property type="molecule type" value="Genomic_DNA"/>
</dbReference>
<dbReference type="GO" id="GO:0003723">
    <property type="term" value="F:RNA binding"/>
    <property type="evidence" value="ECO:0007669"/>
    <property type="project" value="UniProtKB-KW"/>
</dbReference>
<comment type="function">
    <text evidence="6">Decapping enzyme for NAD-capped RNAs: specifically hydrolyzes the nicotinamide adenine dinucleotide (NAD) cap from a subset of RNAs by removing the entire NAD moiety from the 5'-end of an NAD-capped RNA.</text>
</comment>
<evidence type="ECO:0000313" key="8">
    <source>
        <dbReference type="EMBL" id="GAV50205.1"/>
    </source>
</evidence>
<comment type="catalytic activity">
    <reaction evidence="5">
        <text>a 5'-end NAD(+)-phospho-ribonucleoside in mRNA + H2O = a 5'-end phospho-ribonucleoside in mRNA + NAD(+) + H(+)</text>
        <dbReference type="Rhea" id="RHEA:60880"/>
        <dbReference type="Rhea" id="RHEA-COMP:15692"/>
        <dbReference type="Rhea" id="RHEA-COMP:15698"/>
        <dbReference type="ChEBI" id="CHEBI:15377"/>
        <dbReference type="ChEBI" id="CHEBI:15378"/>
        <dbReference type="ChEBI" id="CHEBI:57540"/>
        <dbReference type="ChEBI" id="CHEBI:138282"/>
        <dbReference type="ChEBI" id="CHEBI:144029"/>
    </reaction>
    <physiologicalReaction direction="left-to-right" evidence="5">
        <dbReference type="Rhea" id="RHEA:60881"/>
    </physiologicalReaction>
</comment>
<dbReference type="eggNOG" id="ENOG502RWNP">
    <property type="taxonomic scope" value="Eukaryota"/>
</dbReference>
<evidence type="ECO:0000256" key="3">
    <source>
        <dbReference type="ARBA" id="ARBA00022722"/>
    </source>
</evidence>
<keyword evidence="6" id="KW-0539">Nucleus</keyword>
<dbReference type="GO" id="GO:0070966">
    <property type="term" value="P:nuclear-transcribed mRNA catabolic process, no-go decay"/>
    <property type="evidence" value="ECO:0007669"/>
    <property type="project" value="EnsemblFungi"/>
</dbReference>
<dbReference type="GO" id="GO:0005634">
    <property type="term" value="C:nucleus"/>
    <property type="evidence" value="ECO:0007669"/>
    <property type="project" value="UniProtKB-SubCell"/>
</dbReference>
<comment type="similarity">
    <text evidence="2 6">Belongs to the DXO/Dom3Z family.</text>
</comment>
<evidence type="ECO:0000259" key="7">
    <source>
        <dbReference type="Pfam" id="PF08652"/>
    </source>
</evidence>
<name>A0A1Q3A3A2_ZYGRO</name>
<dbReference type="InterPro" id="IPR039039">
    <property type="entry name" value="RAI1-like_fam"/>
</dbReference>
<dbReference type="InterPro" id="IPR013961">
    <property type="entry name" value="RAI1"/>
</dbReference>
<sequence length="373" mass="43316">MSHSKCSRNRAQLPSVPFNQFQHSSAFRFPSEPRNLFTKYKEASYYYGGQLHDSISDSIGLKSPGNKLSHDRSCSNKRDFLGSDLYQGWEDFLPLSPEILDSSRGCYQWINKWENDNHTSYSQRSPFVVISPRHYLVELTMQLFQQSKYSILCTHLGDGKIVLSQVENDKKSHQHTSRNTTMTKKILHSGYALEDLLTRGPRVEDDPFFAIIEAELDANISLVLRCELDSYNELTETFTELKCYAPLNMHNAYHREKLLKTWIQLAISPRCDLLIGVRNTHMGLLQDLQYFTNKELYRKINDRNLPKSPKRFNYNADLAVQWCQHCIRSICKLVGENVDRSSPQCFKLTIDESHKIQLEKLKHVPAHVELPIR</sequence>
<keyword evidence="6" id="KW-0694">RNA-binding</keyword>
<evidence type="ECO:0000256" key="1">
    <source>
        <dbReference type="ARBA" id="ARBA00001968"/>
    </source>
</evidence>
<comment type="caution">
    <text evidence="8">The sequence shown here is derived from an EMBL/GenBank/DDBJ whole genome shotgun (WGS) entry which is preliminary data.</text>
</comment>
<accession>A0A1Q3A3A2</accession>
<dbReference type="GO" id="GO:0034353">
    <property type="term" value="F:mRNA 5'-diphosphatase activity"/>
    <property type="evidence" value="ECO:0007669"/>
    <property type="project" value="TreeGrafter"/>
</dbReference>
<dbReference type="OrthoDB" id="5853397at2759"/>
<dbReference type="OMA" id="CIRSICK"/>
<dbReference type="PANTHER" id="PTHR12395:SF25">
    <property type="entry name" value="DECAPPING AND EXORIBONUCLEASE PROTEIN 1"/>
    <property type="match status" value="1"/>
</dbReference>
<evidence type="ECO:0000256" key="2">
    <source>
        <dbReference type="ARBA" id="ARBA00006562"/>
    </source>
</evidence>
<dbReference type="GO" id="GO:0000166">
    <property type="term" value="F:nucleotide binding"/>
    <property type="evidence" value="ECO:0007669"/>
    <property type="project" value="UniProtKB-KW"/>
</dbReference>
<proteinExistence type="inferred from homology"/>
<comment type="cofactor">
    <cofactor evidence="1 6">
        <name>a divalent metal cation</name>
        <dbReference type="ChEBI" id="CHEBI:60240"/>
    </cofactor>
</comment>
<dbReference type="GO" id="GO:0005829">
    <property type="term" value="C:cytosol"/>
    <property type="evidence" value="ECO:0007669"/>
    <property type="project" value="TreeGrafter"/>
</dbReference>
<comment type="catalytic activity">
    <reaction evidence="4">
        <text>a 5'-end (N(7)-methyl 5'-triphosphoguanosine)-ribonucleoside-ribonucleotide in mRNA + H2O = a (N(7)-methyl 5'-triphosphoguanosine)-nucleoside + a 5'-end phospho-ribonucleoside in mRNA + H(+)</text>
        <dbReference type="Rhea" id="RHEA:66928"/>
        <dbReference type="Rhea" id="RHEA-COMP:15692"/>
        <dbReference type="Rhea" id="RHEA-COMP:17313"/>
        <dbReference type="ChEBI" id="CHEBI:15377"/>
        <dbReference type="ChEBI" id="CHEBI:15378"/>
        <dbReference type="ChEBI" id="CHEBI:138282"/>
        <dbReference type="ChEBI" id="CHEBI:172876"/>
        <dbReference type="ChEBI" id="CHEBI:172877"/>
    </reaction>
    <physiologicalReaction direction="left-to-right" evidence="4">
        <dbReference type="Rhea" id="RHEA:66929"/>
    </physiologicalReaction>
</comment>
<protein>
    <recommendedName>
        <fullName evidence="6">Decapping nuclease</fullName>
        <ecNumber evidence="6">3.6.1.-</ecNumber>
    </recommendedName>
</protein>
<evidence type="ECO:0000256" key="5">
    <source>
        <dbReference type="ARBA" id="ARBA00048124"/>
    </source>
</evidence>
<evidence type="ECO:0000256" key="4">
    <source>
        <dbReference type="ARBA" id="ARBA00044676"/>
    </source>
</evidence>
<keyword evidence="6" id="KW-0479">Metal-binding</keyword>
<evidence type="ECO:0000256" key="6">
    <source>
        <dbReference type="RuleBase" id="RU367113"/>
    </source>
</evidence>
<feature type="domain" description="RAI1-like" evidence="7">
    <location>
        <begin position="81"/>
        <end position="362"/>
    </location>
</feature>
<keyword evidence="6" id="KW-0547">Nucleotide-binding</keyword>
<organism evidence="8 9">
    <name type="scientific">Zygosaccharomyces rouxii</name>
    <dbReference type="NCBI Taxonomy" id="4956"/>
    <lineage>
        <taxon>Eukaryota</taxon>
        <taxon>Fungi</taxon>
        <taxon>Dikarya</taxon>
        <taxon>Ascomycota</taxon>
        <taxon>Saccharomycotina</taxon>
        <taxon>Saccharomycetes</taxon>
        <taxon>Saccharomycetales</taxon>
        <taxon>Saccharomycetaceae</taxon>
        <taxon>Zygosaccharomyces</taxon>
    </lineage>
</organism>
<dbReference type="GO" id="GO:0000470">
    <property type="term" value="P:maturation of LSU-rRNA"/>
    <property type="evidence" value="ECO:0007669"/>
    <property type="project" value="EnsemblFungi"/>
</dbReference>
<dbReference type="Pfam" id="PF08652">
    <property type="entry name" value="RAI1"/>
    <property type="match status" value="1"/>
</dbReference>
<dbReference type="PANTHER" id="PTHR12395">
    <property type="entry name" value="DOM-3 RELATED"/>
    <property type="match status" value="1"/>
</dbReference>
<dbReference type="GO" id="GO:0046872">
    <property type="term" value="F:metal ion binding"/>
    <property type="evidence" value="ECO:0007669"/>
    <property type="project" value="UniProtKB-KW"/>
</dbReference>
<reference evidence="8 9" key="1">
    <citation type="submission" date="2016-08" db="EMBL/GenBank/DDBJ databases">
        <title>Draft genome sequence of allopolyploid Zygosaccharomyces rouxii.</title>
        <authorList>
            <person name="Watanabe J."/>
            <person name="Uehara K."/>
            <person name="Mogi Y."/>
            <person name="Tsukioka Y."/>
        </authorList>
    </citation>
    <scope>NUCLEOTIDE SEQUENCE [LARGE SCALE GENOMIC DNA]</scope>
    <source>
        <strain evidence="8 9">NBRC 110957</strain>
    </source>
</reference>
<comment type="subcellular location">
    <subcellularLocation>
        <location evidence="6">Nucleus</location>
    </subcellularLocation>
</comment>
<dbReference type="EC" id="3.6.1.-" evidence="6"/>
<gene>
    <name evidence="8" type="ORF">ZYGR_0U00610</name>
</gene>
<keyword evidence="3 6" id="KW-0540">Nuclease</keyword>
<dbReference type="GO" id="GO:0110155">
    <property type="term" value="P:NAD-cap decapping"/>
    <property type="evidence" value="ECO:0007669"/>
    <property type="project" value="EnsemblFungi"/>
</dbReference>
<dbReference type="Proteomes" id="UP000187013">
    <property type="component" value="Unassembled WGS sequence"/>
</dbReference>
<evidence type="ECO:0000313" key="9">
    <source>
        <dbReference type="Proteomes" id="UP000187013"/>
    </source>
</evidence>
<dbReference type="GO" id="GO:0004534">
    <property type="term" value="F:5'-3' RNA exonuclease activity"/>
    <property type="evidence" value="ECO:0007669"/>
    <property type="project" value="EnsemblFungi"/>
</dbReference>
<dbReference type="AlphaFoldDB" id="A0A1Q3A3A2"/>
<keyword evidence="6" id="KW-0378">Hydrolase</keyword>